<evidence type="ECO:0000313" key="3">
    <source>
        <dbReference type="Proteomes" id="UP000032305"/>
    </source>
</evidence>
<feature type="compositionally biased region" description="Pro residues" evidence="1">
    <location>
        <begin position="88"/>
        <end position="100"/>
    </location>
</feature>
<sequence length="146" mass="15443">MYYIKHTQDCEARPMGKKKHKKKQKKARLDEQPGTSFGSSSLHRIGQALLDQARSPAGRQLLATGLIVAASALARGTTRRPSDGAAPSPEPASPETPPPQQQGGTAKSQQEGGTTKSGISEVVTFAGMALSALDQFIHRPPSDNKG</sequence>
<accession>A0A0A1W6P9</accession>
<proteinExistence type="predicted"/>
<feature type="compositionally biased region" description="Basic and acidic residues" evidence="1">
    <location>
        <begin position="1"/>
        <end position="14"/>
    </location>
</feature>
<feature type="region of interest" description="Disordered" evidence="1">
    <location>
        <begin position="73"/>
        <end position="120"/>
    </location>
</feature>
<dbReference type="Proteomes" id="UP000032305">
    <property type="component" value="Unassembled WGS sequence"/>
</dbReference>
<organism evidence="2 3">
    <name type="scientific">Sphingomonas parapaucimobilis NBRC 15100</name>
    <dbReference type="NCBI Taxonomy" id="1219049"/>
    <lineage>
        <taxon>Bacteria</taxon>
        <taxon>Pseudomonadati</taxon>
        <taxon>Pseudomonadota</taxon>
        <taxon>Alphaproteobacteria</taxon>
        <taxon>Sphingomonadales</taxon>
        <taxon>Sphingomonadaceae</taxon>
        <taxon>Sphingomonas</taxon>
    </lineage>
</organism>
<name>A0A0A1W6P9_9SPHN</name>
<evidence type="ECO:0000256" key="1">
    <source>
        <dbReference type="SAM" id="MobiDB-lite"/>
    </source>
</evidence>
<dbReference type="EMBL" id="BBPI01000048">
    <property type="protein sequence ID" value="GAM01125.1"/>
    <property type="molecule type" value="Genomic_DNA"/>
</dbReference>
<comment type="caution">
    <text evidence="2">The sequence shown here is derived from an EMBL/GenBank/DDBJ whole genome shotgun (WGS) entry which is preliminary data.</text>
</comment>
<keyword evidence="3" id="KW-1185">Reference proteome</keyword>
<gene>
    <name evidence="2" type="ORF">SP5_048_00160</name>
</gene>
<feature type="region of interest" description="Disordered" evidence="1">
    <location>
        <begin position="1"/>
        <end position="42"/>
    </location>
</feature>
<feature type="compositionally biased region" description="Polar residues" evidence="1">
    <location>
        <begin position="103"/>
        <end position="118"/>
    </location>
</feature>
<feature type="compositionally biased region" description="Polar residues" evidence="1">
    <location>
        <begin position="33"/>
        <end position="42"/>
    </location>
</feature>
<dbReference type="AlphaFoldDB" id="A0A0A1W6P9"/>
<feature type="compositionally biased region" description="Basic residues" evidence="1">
    <location>
        <begin position="15"/>
        <end position="26"/>
    </location>
</feature>
<dbReference type="eggNOG" id="ENOG50310XC">
    <property type="taxonomic scope" value="Bacteria"/>
</dbReference>
<evidence type="ECO:0000313" key="2">
    <source>
        <dbReference type="EMBL" id="GAM01125.1"/>
    </source>
</evidence>
<protein>
    <submittedName>
        <fullName evidence="2">Uncharacterized protein</fullName>
    </submittedName>
</protein>
<reference evidence="2 3" key="1">
    <citation type="submission" date="2014-11" db="EMBL/GenBank/DDBJ databases">
        <title>Whole genome shotgun sequence of Sphingomonas parapaucimobilis NBRC 15100.</title>
        <authorList>
            <person name="Katano-Makiyama Y."/>
            <person name="Hosoyama A."/>
            <person name="Hashimoto M."/>
            <person name="Hosoyama Y."/>
            <person name="Noguchi M."/>
            <person name="Numata M."/>
            <person name="Tsuchikane K."/>
            <person name="Hirakata S."/>
            <person name="Uohara A."/>
            <person name="Shimodaira J."/>
            <person name="Ohji S."/>
            <person name="Ichikawa N."/>
            <person name="Kimura A."/>
            <person name="Yamazoe A."/>
            <person name="Fujita N."/>
        </authorList>
    </citation>
    <scope>NUCLEOTIDE SEQUENCE [LARGE SCALE GENOMIC DNA]</scope>
    <source>
        <strain evidence="2 3">NBRC 15100</strain>
    </source>
</reference>